<dbReference type="InterPro" id="IPR023214">
    <property type="entry name" value="HAD_sf"/>
</dbReference>
<dbReference type="PANTHER" id="PTHR10000:SF8">
    <property type="entry name" value="HAD SUPERFAMILY HYDROLASE-LIKE, TYPE 3"/>
    <property type="match status" value="1"/>
</dbReference>
<evidence type="ECO:0000313" key="1">
    <source>
        <dbReference type="EMBL" id="SUZ95229.1"/>
    </source>
</evidence>
<dbReference type="GO" id="GO:0016791">
    <property type="term" value="F:phosphatase activity"/>
    <property type="evidence" value="ECO:0007669"/>
    <property type="project" value="TreeGrafter"/>
</dbReference>
<dbReference type="SUPFAM" id="SSF56784">
    <property type="entry name" value="HAD-like"/>
    <property type="match status" value="1"/>
</dbReference>
<dbReference type="NCBIfam" id="TIGR01484">
    <property type="entry name" value="HAD-SF-IIB"/>
    <property type="match status" value="1"/>
</dbReference>
<dbReference type="InterPro" id="IPR006379">
    <property type="entry name" value="HAD-SF_hydro_IIB"/>
</dbReference>
<dbReference type="Gene3D" id="3.30.1240.10">
    <property type="match status" value="1"/>
</dbReference>
<dbReference type="PANTHER" id="PTHR10000">
    <property type="entry name" value="PHOSPHOSERINE PHOSPHATASE"/>
    <property type="match status" value="1"/>
</dbReference>
<reference evidence="1" key="1">
    <citation type="submission" date="2018-05" db="EMBL/GenBank/DDBJ databases">
        <authorList>
            <person name="Lanie J.A."/>
            <person name="Ng W.-L."/>
            <person name="Kazmierczak K.M."/>
            <person name="Andrzejewski T.M."/>
            <person name="Davidsen T.M."/>
            <person name="Wayne K.J."/>
            <person name="Tettelin H."/>
            <person name="Glass J.I."/>
            <person name="Rusch D."/>
            <person name="Podicherti R."/>
            <person name="Tsui H.-C.T."/>
            <person name="Winkler M.E."/>
        </authorList>
    </citation>
    <scope>NUCLEOTIDE SEQUENCE</scope>
</reference>
<dbReference type="PROSITE" id="PS01229">
    <property type="entry name" value="COF_2"/>
    <property type="match status" value="1"/>
</dbReference>
<organism evidence="1">
    <name type="scientific">marine metagenome</name>
    <dbReference type="NCBI Taxonomy" id="408172"/>
    <lineage>
        <taxon>unclassified sequences</taxon>
        <taxon>metagenomes</taxon>
        <taxon>ecological metagenomes</taxon>
    </lineage>
</organism>
<dbReference type="Gene3D" id="3.40.50.1000">
    <property type="entry name" value="HAD superfamily/HAD-like"/>
    <property type="match status" value="1"/>
</dbReference>
<proteinExistence type="predicted"/>
<dbReference type="Pfam" id="PF08282">
    <property type="entry name" value="Hydrolase_3"/>
    <property type="match status" value="1"/>
</dbReference>
<protein>
    <recommendedName>
        <fullName evidence="2">Sucrose phosphatase-like domain-containing protein</fullName>
    </recommendedName>
</protein>
<evidence type="ECO:0008006" key="2">
    <source>
        <dbReference type="Google" id="ProtNLM"/>
    </source>
</evidence>
<accession>A0A381RVX2</accession>
<dbReference type="GO" id="GO:0005829">
    <property type="term" value="C:cytosol"/>
    <property type="evidence" value="ECO:0007669"/>
    <property type="project" value="TreeGrafter"/>
</dbReference>
<dbReference type="GO" id="GO:0000287">
    <property type="term" value="F:magnesium ion binding"/>
    <property type="evidence" value="ECO:0007669"/>
    <property type="project" value="TreeGrafter"/>
</dbReference>
<dbReference type="InterPro" id="IPR036412">
    <property type="entry name" value="HAD-like_sf"/>
</dbReference>
<feature type="non-terminal residue" evidence="1">
    <location>
        <position position="1"/>
    </location>
</feature>
<name>A0A381RVX2_9ZZZZ</name>
<gene>
    <name evidence="1" type="ORF">METZ01_LOCUS48083</name>
</gene>
<sequence length="242" mass="26268">VVLATGRSFHHAQPVARKLGAGVTLIVSNGALVKTTDGNTLAAKLVPRQLARDLILLTRPVRQGAALIFDRSDAGQYVWERIDWSHPQRAWYFERNHIYMTEAPDLEAALDAEPVQVAFTGSVAEMRALCTHVRALPCATQLTLTLTEYAARDFSLFDITAEGCSKGAALADWATQRQVTASEVMAVGDNLNDREMLAFAGHPVVMGNAVAELRQYGWPITGTHDEAGLADAIATKVFNGRP</sequence>
<dbReference type="EMBL" id="UINC01002306">
    <property type="protein sequence ID" value="SUZ95229.1"/>
    <property type="molecule type" value="Genomic_DNA"/>
</dbReference>
<dbReference type="AlphaFoldDB" id="A0A381RVX2"/>